<evidence type="ECO:0000313" key="2">
    <source>
        <dbReference type="Proteomes" id="UP000287651"/>
    </source>
</evidence>
<proteinExistence type="predicted"/>
<gene>
    <name evidence="1" type="ORF">B296_00013128</name>
</gene>
<protein>
    <submittedName>
        <fullName evidence="1">Uncharacterized protein</fullName>
    </submittedName>
</protein>
<dbReference type="AlphaFoldDB" id="A0A426YBL4"/>
<comment type="caution">
    <text evidence="1">The sequence shown here is derived from an EMBL/GenBank/DDBJ whole genome shotgun (WGS) entry which is preliminary data.</text>
</comment>
<evidence type="ECO:0000313" key="1">
    <source>
        <dbReference type="EMBL" id="RRT49125.1"/>
    </source>
</evidence>
<accession>A0A426YBL4</accession>
<reference evidence="1 2" key="1">
    <citation type="journal article" date="2014" name="Agronomy (Basel)">
        <title>A Draft Genome Sequence for Ensete ventricosum, the Drought-Tolerant Tree Against Hunger.</title>
        <authorList>
            <person name="Harrison J."/>
            <person name="Moore K.A."/>
            <person name="Paszkiewicz K."/>
            <person name="Jones T."/>
            <person name="Grant M."/>
            <person name="Ambacheew D."/>
            <person name="Muzemil S."/>
            <person name="Studholme D.J."/>
        </authorList>
    </citation>
    <scope>NUCLEOTIDE SEQUENCE [LARGE SCALE GENOMIC DNA]</scope>
</reference>
<sequence length="55" mass="6150">MERHDLTLASTGVHVLGLCLRKAPCLCSMFHLLRRLPLCSLDTSLSFIQVVLLLD</sequence>
<organism evidence="1 2">
    <name type="scientific">Ensete ventricosum</name>
    <name type="common">Abyssinian banana</name>
    <name type="synonym">Musa ensete</name>
    <dbReference type="NCBI Taxonomy" id="4639"/>
    <lineage>
        <taxon>Eukaryota</taxon>
        <taxon>Viridiplantae</taxon>
        <taxon>Streptophyta</taxon>
        <taxon>Embryophyta</taxon>
        <taxon>Tracheophyta</taxon>
        <taxon>Spermatophyta</taxon>
        <taxon>Magnoliopsida</taxon>
        <taxon>Liliopsida</taxon>
        <taxon>Zingiberales</taxon>
        <taxon>Musaceae</taxon>
        <taxon>Ensete</taxon>
    </lineage>
</organism>
<dbReference type="EMBL" id="AMZH03013523">
    <property type="protein sequence ID" value="RRT49125.1"/>
    <property type="molecule type" value="Genomic_DNA"/>
</dbReference>
<name>A0A426YBL4_ENSVE</name>
<dbReference type="Proteomes" id="UP000287651">
    <property type="component" value="Unassembled WGS sequence"/>
</dbReference>